<keyword evidence="3" id="KW-1185">Reference proteome</keyword>
<evidence type="ECO:0000313" key="2">
    <source>
        <dbReference type="EMBL" id="TDV44180.1"/>
    </source>
</evidence>
<sequence length="157" mass="17264">MVTSTQPAVLTETLAGPLVRTVTYTVTPQDSVRNIPLSSEFALKPPVMASARLLAVCEWPCMDLLRERIAAHECSLGASQCLEHLAPARIGTQLVITARAVTVDGHHSSWYVEVHDQLRVGVLVARATLSFAVVDQGAFEHRLHTMPMPARTCRRRQ</sequence>
<dbReference type="SUPFAM" id="SSF54637">
    <property type="entry name" value="Thioesterase/thiol ester dehydrase-isomerase"/>
    <property type="match status" value="1"/>
</dbReference>
<dbReference type="EMBL" id="SOCP01000014">
    <property type="protein sequence ID" value="TDV44180.1"/>
    <property type="molecule type" value="Genomic_DNA"/>
</dbReference>
<organism evidence="2 3">
    <name type="scientific">Actinophytocola oryzae</name>
    <dbReference type="NCBI Taxonomy" id="502181"/>
    <lineage>
        <taxon>Bacteria</taxon>
        <taxon>Bacillati</taxon>
        <taxon>Actinomycetota</taxon>
        <taxon>Actinomycetes</taxon>
        <taxon>Pseudonocardiales</taxon>
        <taxon>Pseudonocardiaceae</taxon>
    </lineage>
</organism>
<dbReference type="OrthoDB" id="6902891at2"/>
<proteinExistence type="predicted"/>
<dbReference type="InterPro" id="IPR029069">
    <property type="entry name" value="HotDog_dom_sf"/>
</dbReference>
<dbReference type="RefSeq" id="WP_133906636.1">
    <property type="nucleotide sequence ID" value="NZ_SOCP01000014.1"/>
</dbReference>
<reference evidence="2 3" key="1">
    <citation type="submission" date="2019-03" db="EMBL/GenBank/DDBJ databases">
        <title>Genomic Encyclopedia of Archaeal and Bacterial Type Strains, Phase II (KMG-II): from individual species to whole genera.</title>
        <authorList>
            <person name="Goeker M."/>
        </authorList>
    </citation>
    <scope>NUCLEOTIDE SEQUENCE [LARGE SCALE GENOMIC DNA]</scope>
    <source>
        <strain evidence="2 3">DSM 45499</strain>
    </source>
</reference>
<dbReference type="Gene3D" id="3.10.129.10">
    <property type="entry name" value="Hotdog Thioesterase"/>
    <property type="match status" value="1"/>
</dbReference>
<gene>
    <name evidence="2" type="ORF">CLV71_11489</name>
</gene>
<evidence type="ECO:0000259" key="1">
    <source>
        <dbReference type="Pfam" id="PF22636"/>
    </source>
</evidence>
<dbReference type="Proteomes" id="UP000294927">
    <property type="component" value="Unassembled WGS sequence"/>
</dbReference>
<comment type="caution">
    <text evidence="2">The sequence shown here is derived from an EMBL/GenBank/DDBJ whole genome shotgun (WGS) entry which is preliminary data.</text>
</comment>
<dbReference type="Pfam" id="PF22636">
    <property type="entry name" value="FlK"/>
    <property type="match status" value="1"/>
</dbReference>
<evidence type="ECO:0000313" key="3">
    <source>
        <dbReference type="Proteomes" id="UP000294927"/>
    </source>
</evidence>
<dbReference type="InterPro" id="IPR054485">
    <property type="entry name" value="FlK-like_dom"/>
</dbReference>
<protein>
    <submittedName>
        <fullName evidence="2">Thioesterase superfamily protein</fullName>
    </submittedName>
</protein>
<name>A0A4R7V5G5_9PSEU</name>
<feature type="domain" description="Fluoroacetyl-CoA-specific thioesterase-like" evidence="1">
    <location>
        <begin position="42"/>
        <end position="134"/>
    </location>
</feature>
<accession>A0A4R7V5G5</accession>
<dbReference type="AlphaFoldDB" id="A0A4R7V5G5"/>